<dbReference type="EMBL" id="LR796186">
    <property type="protein sequence ID" value="CAB4125228.1"/>
    <property type="molecule type" value="Genomic_DNA"/>
</dbReference>
<sequence>MYSANGRVKGYEDFVGFEYCAEEDYVTPMRERVLGAVLLSSAGVGYFCLFLNWLAR</sequence>
<keyword evidence="1" id="KW-0812">Transmembrane</keyword>
<evidence type="ECO:0000256" key="1">
    <source>
        <dbReference type="SAM" id="Phobius"/>
    </source>
</evidence>
<organism evidence="2">
    <name type="scientific">uncultured Caudovirales phage</name>
    <dbReference type="NCBI Taxonomy" id="2100421"/>
    <lineage>
        <taxon>Viruses</taxon>
        <taxon>Duplodnaviria</taxon>
        <taxon>Heunggongvirae</taxon>
        <taxon>Uroviricota</taxon>
        <taxon>Caudoviricetes</taxon>
        <taxon>Peduoviridae</taxon>
        <taxon>Maltschvirus</taxon>
        <taxon>Maltschvirus maltsch</taxon>
    </lineage>
</organism>
<feature type="transmembrane region" description="Helical" evidence="1">
    <location>
        <begin position="33"/>
        <end position="55"/>
    </location>
</feature>
<gene>
    <name evidence="2" type="ORF">UFOVP58_87</name>
</gene>
<name>A0A6J5KS11_9CAUD</name>
<keyword evidence="1" id="KW-0472">Membrane</keyword>
<accession>A0A6J5KS11</accession>
<reference evidence="2" key="1">
    <citation type="submission" date="2020-04" db="EMBL/GenBank/DDBJ databases">
        <authorList>
            <person name="Chiriac C."/>
            <person name="Salcher M."/>
            <person name="Ghai R."/>
            <person name="Kavagutti S V."/>
        </authorList>
    </citation>
    <scope>NUCLEOTIDE SEQUENCE</scope>
</reference>
<keyword evidence="1" id="KW-1133">Transmembrane helix</keyword>
<protein>
    <submittedName>
        <fullName evidence="2">Uncharacterized protein</fullName>
    </submittedName>
</protein>
<proteinExistence type="predicted"/>
<evidence type="ECO:0000313" key="2">
    <source>
        <dbReference type="EMBL" id="CAB4125228.1"/>
    </source>
</evidence>